<gene>
    <name evidence="5" type="ORF">P873_05370</name>
</gene>
<dbReference type="Pfam" id="PF08541">
    <property type="entry name" value="ACP_syn_III_C"/>
    <property type="match status" value="1"/>
</dbReference>
<sequence>MSARPLPLRILGTGEYRPVRILDSREFDARWGRSEGWTRRHAGVASRRVAGPDEAASAMAAAAARVALDRAGLAASELDAVLCANSVGEQAIPCTAALVHRRLGLQDSGITAYDVNATCLGFLVALDHAALAIAAGRWKRVLIVAAEVASAGLDPDDPDTAPLFGDGAAAVVVDGGDGDGAPALLAARLETYSAGADFCQVESGGTRIRIHEDPEAYVAGARFRMQGKATYRMAARLLPGFLERLFGDAGCALQDLAAFVPHQASAKALAHLEVALGLPATKLVRVLEDRGNQMAASLPVALNAAVEQGRLQRGDLVALVGSGAGLSFGGAVLRW</sequence>
<dbReference type="PANTHER" id="PTHR34069:SF2">
    <property type="entry name" value="BETA-KETOACYL-[ACYL-CARRIER-PROTEIN] SYNTHASE III"/>
    <property type="match status" value="1"/>
</dbReference>
<dbReference type="AlphaFoldDB" id="A0A091BFS8"/>
<dbReference type="STRING" id="1121013.GCA_000426365_02577"/>
<evidence type="ECO:0000313" key="6">
    <source>
        <dbReference type="Proteomes" id="UP000029391"/>
    </source>
</evidence>
<dbReference type="Proteomes" id="UP000029391">
    <property type="component" value="Unassembled WGS sequence"/>
</dbReference>
<dbReference type="GO" id="GO:0004315">
    <property type="term" value="F:3-oxoacyl-[acyl-carrier-protein] synthase activity"/>
    <property type="evidence" value="ECO:0007669"/>
    <property type="project" value="InterPro"/>
</dbReference>
<keyword evidence="2" id="KW-0012">Acyltransferase</keyword>
<dbReference type="InterPro" id="IPR013751">
    <property type="entry name" value="ACP_syn_III_N"/>
</dbReference>
<dbReference type="NCBIfam" id="NF006829">
    <property type="entry name" value="PRK09352.1"/>
    <property type="match status" value="1"/>
</dbReference>
<dbReference type="GO" id="GO:0044550">
    <property type="term" value="P:secondary metabolite biosynthetic process"/>
    <property type="evidence" value="ECO:0007669"/>
    <property type="project" value="TreeGrafter"/>
</dbReference>
<proteinExistence type="predicted"/>
<evidence type="ECO:0000313" key="5">
    <source>
        <dbReference type="EMBL" id="KFN50591.1"/>
    </source>
</evidence>
<dbReference type="SUPFAM" id="SSF53901">
    <property type="entry name" value="Thiolase-like"/>
    <property type="match status" value="1"/>
</dbReference>
<accession>A0A091BFS8</accession>
<feature type="domain" description="Beta-ketoacyl-[acyl-carrier-protein] synthase III C-terminal" evidence="3">
    <location>
        <begin position="248"/>
        <end position="335"/>
    </location>
</feature>
<reference evidence="5 6" key="1">
    <citation type="submission" date="2013-09" db="EMBL/GenBank/DDBJ databases">
        <title>Genome sequencing of Arenimonas composti.</title>
        <authorList>
            <person name="Chen F."/>
            <person name="Wang G."/>
        </authorList>
    </citation>
    <scope>NUCLEOTIDE SEQUENCE [LARGE SCALE GENOMIC DNA]</scope>
    <source>
        <strain evidence="5 6">TR7-09</strain>
    </source>
</reference>
<protein>
    <recommendedName>
        <fullName evidence="7">3-oxoacyl-ACP synthase</fullName>
    </recommendedName>
</protein>
<dbReference type="eggNOG" id="COG0332">
    <property type="taxonomic scope" value="Bacteria"/>
</dbReference>
<dbReference type="RefSeq" id="WP_026817487.1">
    <property type="nucleotide sequence ID" value="NZ_AUFF01000010.1"/>
</dbReference>
<evidence type="ECO:0000256" key="2">
    <source>
        <dbReference type="ARBA" id="ARBA00023315"/>
    </source>
</evidence>
<keyword evidence="1" id="KW-0808">Transferase</keyword>
<keyword evidence="6" id="KW-1185">Reference proteome</keyword>
<evidence type="ECO:0000259" key="4">
    <source>
        <dbReference type="Pfam" id="PF08545"/>
    </source>
</evidence>
<organism evidence="5 6">
    <name type="scientific">Arenimonas composti TR7-09 = DSM 18010</name>
    <dbReference type="NCBI Taxonomy" id="1121013"/>
    <lineage>
        <taxon>Bacteria</taxon>
        <taxon>Pseudomonadati</taxon>
        <taxon>Pseudomonadota</taxon>
        <taxon>Gammaproteobacteria</taxon>
        <taxon>Lysobacterales</taxon>
        <taxon>Lysobacteraceae</taxon>
        <taxon>Arenimonas</taxon>
    </lineage>
</organism>
<dbReference type="GO" id="GO:0006633">
    <property type="term" value="P:fatty acid biosynthetic process"/>
    <property type="evidence" value="ECO:0007669"/>
    <property type="project" value="InterPro"/>
</dbReference>
<dbReference type="InterPro" id="IPR016039">
    <property type="entry name" value="Thiolase-like"/>
</dbReference>
<evidence type="ECO:0008006" key="7">
    <source>
        <dbReference type="Google" id="ProtNLM"/>
    </source>
</evidence>
<evidence type="ECO:0000256" key="1">
    <source>
        <dbReference type="ARBA" id="ARBA00022679"/>
    </source>
</evidence>
<dbReference type="InterPro" id="IPR013747">
    <property type="entry name" value="ACP_syn_III_C"/>
</dbReference>
<dbReference type="Pfam" id="PF08545">
    <property type="entry name" value="ACP_syn_III"/>
    <property type="match status" value="1"/>
</dbReference>
<comment type="caution">
    <text evidence="5">The sequence shown here is derived from an EMBL/GenBank/DDBJ whole genome shotgun (WGS) entry which is preliminary data.</text>
</comment>
<evidence type="ECO:0000259" key="3">
    <source>
        <dbReference type="Pfam" id="PF08541"/>
    </source>
</evidence>
<dbReference type="PANTHER" id="PTHR34069">
    <property type="entry name" value="3-OXOACYL-[ACYL-CARRIER-PROTEIN] SYNTHASE 3"/>
    <property type="match status" value="1"/>
</dbReference>
<name>A0A091BFS8_9GAMM</name>
<dbReference type="OrthoDB" id="4336181at2"/>
<dbReference type="CDD" id="cd00830">
    <property type="entry name" value="KAS_III"/>
    <property type="match status" value="1"/>
</dbReference>
<dbReference type="Gene3D" id="3.40.47.10">
    <property type="match status" value="1"/>
</dbReference>
<feature type="domain" description="Beta-ketoacyl-[acyl-carrier-protein] synthase III N-terminal" evidence="4">
    <location>
        <begin position="113"/>
        <end position="190"/>
    </location>
</feature>
<dbReference type="EMBL" id="AWXU01000017">
    <property type="protein sequence ID" value="KFN50591.1"/>
    <property type="molecule type" value="Genomic_DNA"/>
</dbReference>